<dbReference type="AlphaFoldDB" id="A0A0X8FKE1"/>
<dbReference type="PANTHER" id="PTHR43415:SF3">
    <property type="entry name" value="GNAT-FAMILY ACETYLTRANSFERASE"/>
    <property type="match status" value="1"/>
</dbReference>
<dbReference type="SUPFAM" id="SSF55729">
    <property type="entry name" value="Acyl-CoA N-acyltransferases (Nat)"/>
    <property type="match status" value="1"/>
</dbReference>
<dbReference type="InterPro" id="IPR000182">
    <property type="entry name" value="GNAT_dom"/>
</dbReference>
<dbReference type="InterPro" id="IPR016181">
    <property type="entry name" value="Acyl_CoA_acyltransferase"/>
</dbReference>
<reference evidence="1 2" key="1">
    <citation type="journal article" date="2016" name="Genome Announc.">
        <title>Complete Genome Sequences of Aerococcus christensenii CCUG 28831T, Aerococcus sanguinicola CCUG 43001T, Aerococcus urinae CCUG 36881T, Aerococcus urinaeequi CCUG 28094T, Aerococcus urinaehominis CCUG 42038 BT, and Aerococcus viridans CCUG 4311T.</title>
        <authorList>
            <person name="Carkaci D."/>
            <person name="Dargis R."/>
            <person name="Nielsen X.C."/>
            <person name="Skovgaard O."/>
            <person name="Fuursted K."/>
            <person name="Christensen J.J."/>
        </authorList>
    </citation>
    <scope>NUCLEOTIDE SEQUENCE [LARGE SCALE GENOMIC DNA]</scope>
    <source>
        <strain evidence="1 2">CCUG42038B</strain>
    </source>
</reference>
<dbReference type="Pfam" id="PF00583">
    <property type="entry name" value="Acetyltransf_1"/>
    <property type="match status" value="1"/>
</dbReference>
<reference evidence="2" key="2">
    <citation type="submission" date="2016-01" db="EMBL/GenBank/DDBJ databases">
        <title>Six Aerococcus type strain genome sequencing and assembly using PacBio and Illumina Hiseq.</title>
        <authorList>
            <person name="Carkaci D."/>
            <person name="Dargis R."/>
            <person name="Nielsen X.C."/>
            <person name="Skovgaard O."/>
            <person name="Fuursted K."/>
            <person name="Christensen J.J."/>
        </authorList>
    </citation>
    <scope>NUCLEOTIDE SEQUENCE [LARGE SCALE GENOMIC DNA]</scope>
    <source>
        <strain evidence="2">CCUG42038B</strain>
    </source>
</reference>
<dbReference type="OrthoDB" id="948250at2"/>
<dbReference type="EMBL" id="CP014163">
    <property type="protein sequence ID" value="AMB98925.1"/>
    <property type="molecule type" value="Genomic_DNA"/>
</dbReference>
<evidence type="ECO:0000313" key="1">
    <source>
        <dbReference type="EMBL" id="AMB98925.1"/>
    </source>
</evidence>
<dbReference type="RefSeq" id="WP_067977817.1">
    <property type="nucleotide sequence ID" value="NZ_CP014163.1"/>
</dbReference>
<gene>
    <name evidence="1" type="ORF">AWM75_02460</name>
</gene>
<dbReference type="PROSITE" id="PS51186">
    <property type="entry name" value="GNAT"/>
    <property type="match status" value="1"/>
</dbReference>
<dbReference type="Gene3D" id="3.40.630.30">
    <property type="match status" value="1"/>
</dbReference>
<dbReference type="GO" id="GO:0016747">
    <property type="term" value="F:acyltransferase activity, transferring groups other than amino-acyl groups"/>
    <property type="evidence" value="ECO:0007669"/>
    <property type="project" value="InterPro"/>
</dbReference>
<protein>
    <submittedName>
        <fullName evidence="1">GNAT family acetyltransferase</fullName>
    </submittedName>
</protein>
<evidence type="ECO:0000313" key="2">
    <source>
        <dbReference type="Proteomes" id="UP000062260"/>
    </source>
</evidence>
<organism evidence="1 2">
    <name type="scientific">Aerococcus urinaehominis</name>
    <dbReference type="NCBI Taxonomy" id="128944"/>
    <lineage>
        <taxon>Bacteria</taxon>
        <taxon>Bacillati</taxon>
        <taxon>Bacillota</taxon>
        <taxon>Bacilli</taxon>
        <taxon>Lactobacillales</taxon>
        <taxon>Aerococcaceae</taxon>
        <taxon>Aerococcus</taxon>
    </lineage>
</organism>
<keyword evidence="2" id="KW-1185">Reference proteome</keyword>
<dbReference type="STRING" id="128944.AWM75_02460"/>
<name>A0A0X8FKE1_9LACT</name>
<dbReference type="PANTHER" id="PTHR43415">
    <property type="entry name" value="SPERMIDINE N(1)-ACETYLTRANSFERASE"/>
    <property type="match status" value="1"/>
</dbReference>
<proteinExistence type="predicted"/>
<dbReference type="KEGG" id="auh:AWM75_02460"/>
<dbReference type="CDD" id="cd04301">
    <property type="entry name" value="NAT_SF"/>
    <property type="match status" value="1"/>
</dbReference>
<dbReference type="Proteomes" id="UP000062260">
    <property type="component" value="Chromosome"/>
</dbReference>
<accession>A0A0X8FKE1</accession>
<keyword evidence="1" id="KW-0808">Transferase</keyword>
<sequence>MRKEQIEITIEDGQAKDAKDLLAFYQHVGQETDYLSFGEEGLGLNQEQEQRYLKQVADSDNNRVLIARLGGDIIGVASIGAEAKAKLAHIGEIGICVKQAYWGFGISRVLIGDLIDWAIENPVLTYLKLEVFHDNKRAIGLYEKFDFTELGRTPQGLAVKGQPGETIIMGRSVTAE</sequence>